<name>A0A9J5XH84_SOLCO</name>
<accession>A0A9J5XH84</accession>
<dbReference type="Pfam" id="PF08284">
    <property type="entry name" value="RVP_2"/>
    <property type="match status" value="1"/>
</dbReference>
<dbReference type="AlphaFoldDB" id="A0A9J5XH84"/>
<sequence>MHVLSMVEPTQGNRAQSSSVAPPDRAIPKEATSNMGGGTNRLYAITSRQEQKNSPDVVTGMIKVFTLDVYALLDPGACLSFVTPYVANKFDVLPNKLGTLLCFYTCWGVYSSRASIS</sequence>
<organism evidence="2 3">
    <name type="scientific">Solanum commersonii</name>
    <name type="common">Commerson's wild potato</name>
    <name type="synonym">Commerson's nightshade</name>
    <dbReference type="NCBI Taxonomy" id="4109"/>
    <lineage>
        <taxon>Eukaryota</taxon>
        <taxon>Viridiplantae</taxon>
        <taxon>Streptophyta</taxon>
        <taxon>Embryophyta</taxon>
        <taxon>Tracheophyta</taxon>
        <taxon>Spermatophyta</taxon>
        <taxon>Magnoliopsida</taxon>
        <taxon>eudicotyledons</taxon>
        <taxon>Gunneridae</taxon>
        <taxon>Pentapetalae</taxon>
        <taxon>asterids</taxon>
        <taxon>lamiids</taxon>
        <taxon>Solanales</taxon>
        <taxon>Solanaceae</taxon>
        <taxon>Solanoideae</taxon>
        <taxon>Solaneae</taxon>
        <taxon>Solanum</taxon>
    </lineage>
</organism>
<keyword evidence="3" id="KW-1185">Reference proteome</keyword>
<comment type="caution">
    <text evidence="2">The sequence shown here is derived from an EMBL/GenBank/DDBJ whole genome shotgun (WGS) entry which is preliminary data.</text>
</comment>
<evidence type="ECO:0000256" key="1">
    <source>
        <dbReference type="SAM" id="MobiDB-lite"/>
    </source>
</evidence>
<dbReference type="EMBL" id="JACXVP010000009">
    <property type="protein sequence ID" value="KAG5586628.1"/>
    <property type="molecule type" value="Genomic_DNA"/>
</dbReference>
<feature type="region of interest" description="Disordered" evidence="1">
    <location>
        <begin position="1"/>
        <end position="39"/>
    </location>
</feature>
<protein>
    <recommendedName>
        <fullName evidence="4">Gag-pol polyprotein</fullName>
    </recommendedName>
</protein>
<evidence type="ECO:0008006" key="4">
    <source>
        <dbReference type="Google" id="ProtNLM"/>
    </source>
</evidence>
<proteinExistence type="predicted"/>
<evidence type="ECO:0000313" key="3">
    <source>
        <dbReference type="Proteomes" id="UP000824120"/>
    </source>
</evidence>
<evidence type="ECO:0000313" key="2">
    <source>
        <dbReference type="EMBL" id="KAG5586628.1"/>
    </source>
</evidence>
<dbReference type="Proteomes" id="UP000824120">
    <property type="component" value="Chromosome 9"/>
</dbReference>
<feature type="compositionally biased region" description="Polar residues" evidence="1">
    <location>
        <begin position="8"/>
        <end position="20"/>
    </location>
</feature>
<reference evidence="2 3" key="1">
    <citation type="submission" date="2020-09" db="EMBL/GenBank/DDBJ databases">
        <title>De no assembly of potato wild relative species, Solanum commersonii.</title>
        <authorList>
            <person name="Cho K."/>
        </authorList>
    </citation>
    <scope>NUCLEOTIDE SEQUENCE [LARGE SCALE GENOMIC DNA]</scope>
    <source>
        <strain evidence="2">LZ3.2</strain>
        <tissue evidence="2">Leaf</tissue>
    </source>
</reference>
<dbReference type="OrthoDB" id="1304922at2759"/>
<gene>
    <name evidence="2" type="ORF">H5410_047062</name>
</gene>